<dbReference type="AlphaFoldDB" id="A0AAD1W0A0"/>
<dbReference type="SUPFAM" id="SSF56112">
    <property type="entry name" value="Protein kinase-like (PK-like)"/>
    <property type="match status" value="1"/>
</dbReference>
<dbReference type="InterPro" id="IPR044095">
    <property type="entry name" value="ADCK2_dom"/>
</dbReference>
<keyword evidence="4" id="KW-1185">Reference proteome</keyword>
<reference evidence="3" key="1">
    <citation type="submission" date="2022-03" db="EMBL/GenBank/DDBJ databases">
        <authorList>
            <person name="Alioto T."/>
            <person name="Alioto T."/>
            <person name="Gomez Garrido J."/>
        </authorList>
    </citation>
    <scope>NUCLEOTIDE SEQUENCE</scope>
</reference>
<evidence type="ECO:0000259" key="2">
    <source>
        <dbReference type="Pfam" id="PF03109"/>
    </source>
</evidence>
<comment type="similarity">
    <text evidence="1">Belongs to the protein kinase superfamily. ADCK protein kinase family.</text>
</comment>
<dbReference type="CDD" id="cd13971">
    <property type="entry name" value="ADCK2-like"/>
    <property type="match status" value="1"/>
</dbReference>
<dbReference type="InterPro" id="IPR052402">
    <property type="entry name" value="ADCK_kinase"/>
</dbReference>
<dbReference type="PANTHER" id="PTHR45890:SF1">
    <property type="entry name" value="AARF DOMAIN CONTAINING KINASE 2"/>
    <property type="match status" value="1"/>
</dbReference>
<sequence length="575" mass="64941">MSLSALSLRIKLSCCTQRSSIYILLKWKHIAVQCQRCPLRLCKLQVLPKIAMICWGIKHVTTTALCDKLTPTELAGGIAVNYGADFGNRNPSDSILKKINFVIYLGIRACILILKFGPLVVFYPLTFLSATLSSLWLRILLKATETSGPACIKLGQWASTRRDIFSEEFCALFSKLHVKVTPHPWDYTERCLQRAFGNDWRHLLKFQSTDPVGSGCVAQVYKAYADLSRFRNVDIETPIESSDPNSAFEAWEVSRLAVILQHFWKWKHPHKEDEKQRVFVEGAFDINHELTGSLSEDSEEHNLTPVAIKMDLRYEARNLELFQQKFERVGYIKFPSPLRPLVTRNILVETYEEGESLSVYLQDGEPSLLKKRIAEMGVDMLLKMVFLDNFVHADLHPGNILVQGAEQFNMSHMDQTTLVDMCDTLVVDVRPSRCPLRLVLLDTGIVAKLTENDLQNFHAVFTAVVLGQGDKVGELILHHARANQCSDEEGFKLQMAELVNDARNNTITLGKLQVAVLLSHVFRLLMTHKVKLESNFASIVFAILVLEGLGRSLNPEIDILEAARPLLIKKATSLI</sequence>
<evidence type="ECO:0000313" key="4">
    <source>
        <dbReference type="Proteomes" id="UP001295444"/>
    </source>
</evidence>
<feature type="domain" description="ABC1 atypical kinase-like" evidence="2">
    <location>
        <begin position="309"/>
        <end position="474"/>
    </location>
</feature>
<proteinExistence type="inferred from homology"/>
<evidence type="ECO:0000313" key="3">
    <source>
        <dbReference type="EMBL" id="CAH2276560.1"/>
    </source>
</evidence>
<evidence type="ECO:0000256" key="1">
    <source>
        <dbReference type="ARBA" id="ARBA00009670"/>
    </source>
</evidence>
<dbReference type="Proteomes" id="UP001295444">
    <property type="component" value="Chromosome 03"/>
</dbReference>
<protein>
    <recommendedName>
        <fullName evidence="2">ABC1 atypical kinase-like domain-containing protein</fullName>
    </recommendedName>
</protein>
<name>A0AAD1W0A0_PELCU</name>
<dbReference type="Pfam" id="PF03109">
    <property type="entry name" value="ABC1"/>
    <property type="match status" value="1"/>
</dbReference>
<dbReference type="InterPro" id="IPR011009">
    <property type="entry name" value="Kinase-like_dom_sf"/>
</dbReference>
<dbReference type="GO" id="GO:0005739">
    <property type="term" value="C:mitochondrion"/>
    <property type="evidence" value="ECO:0007669"/>
    <property type="project" value="TreeGrafter"/>
</dbReference>
<dbReference type="InterPro" id="IPR004147">
    <property type="entry name" value="ABC1_dom"/>
</dbReference>
<organism evidence="3 4">
    <name type="scientific">Pelobates cultripes</name>
    <name type="common">Western spadefoot toad</name>
    <dbReference type="NCBI Taxonomy" id="61616"/>
    <lineage>
        <taxon>Eukaryota</taxon>
        <taxon>Metazoa</taxon>
        <taxon>Chordata</taxon>
        <taxon>Craniata</taxon>
        <taxon>Vertebrata</taxon>
        <taxon>Euteleostomi</taxon>
        <taxon>Amphibia</taxon>
        <taxon>Batrachia</taxon>
        <taxon>Anura</taxon>
        <taxon>Pelobatoidea</taxon>
        <taxon>Pelobatidae</taxon>
        <taxon>Pelobates</taxon>
    </lineage>
</organism>
<dbReference type="EMBL" id="OW240914">
    <property type="protein sequence ID" value="CAH2276560.1"/>
    <property type="molecule type" value="Genomic_DNA"/>
</dbReference>
<accession>A0AAD1W0A0</accession>
<gene>
    <name evidence="3" type="ORF">PECUL_23A044232</name>
</gene>
<dbReference type="PANTHER" id="PTHR45890">
    <property type="entry name" value="AARF DOMAIN CONTAINING KINASE 2 (PREDICTED)"/>
    <property type="match status" value="1"/>
</dbReference>
<dbReference type="Gene3D" id="1.10.510.10">
    <property type="entry name" value="Transferase(Phosphotransferase) domain 1"/>
    <property type="match status" value="1"/>
</dbReference>